<proteinExistence type="predicted"/>
<dbReference type="STRING" id="354355.SAMN05660816_02994"/>
<organism evidence="2 3">
    <name type="scientific">Niastella yeongjuensis</name>
    <dbReference type="NCBI Taxonomy" id="354355"/>
    <lineage>
        <taxon>Bacteria</taxon>
        <taxon>Pseudomonadati</taxon>
        <taxon>Bacteroidota</taxon>
        <taxon>Chitinophagia</taxon>
        <taxon>Chitinophagales</taxon>
        <taxon>Chitinophagaceae</taxon>
        <taxon>Niastella</taxon>
    </lineage>
</organism>
<name>A0A1V9EA58_9BACT</name>
<feature type="chain" id="PRO_5010711453" description="Outer membrane protein beta-barrel domain-containing protein" evidence="1">
    <location>
        <begin position="26"/>
        <end position="503"/>
    </location>
</feature>
<evidence type="ECO:0000256" key="1">
    <source>
        <dbReference type="SAM" id="SignalP"/>
    </source>
</evidence>
<dbReference type="AlphaFoldDB" id="A0A1V9EA58"/>
<feature type="signal peptide" evidence="1">
    <location>
        <begin position="1"/>
        <end position="25"/>
    </location>
</feature>
<sequence>MDVINKCLAGLVILLVLTVPVDCFAQQKAAAPNNQRPQFYFDKPITLDSLTKYVHTHSSIRFSFNSSKVKGDKIINLKKGSYTIGMLLQEIRKNTSLYYSMFKGYVIFQDNPPKQQTATAKINPHKKNNLSHHKPVRKVMRPVPQTRPGDTILMAAHTNPDTSSRVVVVNTPAPHPDTANVARRTKDTTAGNLLLTTMAGKAPDNDYIDVVKNTNGQVEKGKPITPVYKGSAAQPWIKDTMQTKTKVVRADVSKKDGRTVVQPARKEKDEEDNRKIFHTWHWQYGLHWKGTVPLNGDGHYFTGPNNRSQPYNLLIPGIWLSRHNEHHEVLLLVKPAEWTSYNNNVIKVDSTVKQVAVDSVTSVNVWTRHTSSFIKSGGIYFGLQYNLHINENFVIGAGIGYQTLGQTLVQRQSKLAVDTARNKVAIPDTMYSVKNDSLTNRYLNSHLIMAKFEAAYKLGPLDLGAAIVVPFGSAFTSQSKEQKRSLNLQLFVRWRLKREEETD</sequence>
<accession>A0A1V9EA58</accession>
<keyword evidence="1" id="KW-0732">Signal</keyword>
<comment type="caution">
    <text evidence="2">The sequence shown here is derived from an EMBL/GenBank/DDBJ whole genome shotgun (WGS) entry which is preliminary data.</text>
</comment>
<gene>
    <name evidence="2" type="ORF">A4H97_11635</name>
</gene>
<evidence type="ECO:0000313" key="2">
    <source>
        <dbReference type="EMBL" id="OQP42805.1"/>
    </source>
</evidence>
<protein>
    <recommendedName>
        <fullName evidence="4">Outer membrane protein beta-barrel domain-containing protein</fullName>
    </recommendedName>
</protein>
<dbReference type="EMBL" id="LVXG01000056">
    <property type="protein sequence ID" value="OQP42805.1"/>
    <property type="molecule type" value="Genomic_DNA"/>
</dbReference>
<evidence type="ECO:0008006" key="4">
    <source>
        <dbReference type="Google" id="ProtNLM"/>
    </source>
</evidence>
<reference evidence="3" key="1">
    <citation type="submission" date="2016-04" db="EMBL/GenBank/DDBJ databases">
        <authorList>
            <person name="Chen L."/>
            <person name="Zhuang W."/>
            <person name="Wang G."/>
        </authorList>
    </citation>
    <scope>NUCLEOTIDE SEQUENCE [LARGE SCALE GENOMIC DNA]</scope>
    <source>
        <strain evidence="3">17621</strain>
    </source>
</reference>
<keyword evidence="3" id="KW-1185">Reference proteome</keyword>
<evidence type="ECO:0000313" key="3">
    <source>
        <dbReference type="Proteomes" id="UP000192610"/>
    </source>
</evidence>
<dbReference type="OrthoDB" id="644873at2"/>
<dbReference type="Proteomes" id="UP000192610">
    <property type="component" value="Unassembled WGS sequence"/>
</dbReference>
<dbReference type="RefSeq" id="WP_081203218.1">
    <property type="nucleotide sequence ID" value="NZ_FOCZ01000005.1"/>
</dbReference>